<keyword evidence="1" id="KW-0812">Transmembrane</keyword>
<feature type="transmembrane region" description="Helical" evidence="1">
    <location>
        <begin position="25"/>
        <end position="46"/>
    </location>
</feature>
<proteinExistence type="predicted"/>
<protein>
    <submittedName>
        <fullName evidence="2">Uncharacterized protein</fullName>
    </submittedName>
</protein>
<dbReference type="EMBL" id="LAZR01002232">
    <property type="protein sequence ID" value="KKN32708.1"/>
    <property type="molecule type" value="Genomic_DNA"/>
</dbReference>
<reference evidence="2" key="1">
    <citation type="journal article" date="2015" name="Nature">
        <title>Complex archaea that bridge the gap between prokaryotes and eukaryotes.</title>
        <authorList>
            <person name="Spang A."/>
            <person name="Saw J.H."/>
            <person name="Jorgensen S.L."/>
            <person name="Zaremba-Niedzwiedzka K."/>
            <person name="Martijn J."/>
            <person name="Lind A.E."/>
            <person name="van Eijk R."/>
            <person name="Schleper C."/>
            <person name="Guy L."/>
            <person name="Ettema T.J."/>
        </authorList>
    </citation>
    <scope>NUCLEOTIDE SEQUENCE</scope>
</reference>
<organism evidence="2">
    <name type="scientific">marine sediment metagenome</name>
    <dbReference type="NCBI Taxonomy" id="412755"/>
    <lineage>
        <taxon>unclassified sequences</taxon>
        <taxon>metagenomes</taxon>
        <taxon>ecological metagenomes</taxon>
    </lineage>
</organism>
<sequence length="59" mass="6522">MRFFWLGVAWLVVVAAGSFLRFVVGIPLLPELILIFLLGICLGVYAEACRESPRREVGG</sequence>
<evidence type="ECO:0000313" key="2">
    <source>
        <dbReference type="EMBL" id="KKN32708.1"/>
    </source>
</evidence>
<keyword evidence="1" id="KW-0472">Membrane</keyword>
<evidence type="ECO:0000256" key="1">
    <source>
        <dbReference type="SAM" id="Phobius"/>
    </source>
</evidence>
<comment type="caution">
    <text evidence="2">The sequence shown here is derived from an EMBL/GenBank/DDBJ whole genome shotgun (WGS) entry which is preliminary data.</text>
</comment>
<accession>A0A0F9SU27</accession>
<keyword evidence="1" id="KW-1133">Transmembrane helix</keyword>
<dbReference type="AlphaFoldDB" id="A0A0F9SU27"/>
<gene>
    <name evidence="2" type="ORF">LCGC14_0810940</name>
</gene>
<name>A0A0F9SU27_9ZZZZ</name>